<sequence length="84" mass="9456">MKSVRLHSALFVRLTGSVENMSTVYKKNIFTYVPLSPPAKLIDCSNFFLNCSSRKFLNIGLDTTNKLNTAIHIIIPSHLYKGLL</sequence>
<dbReference type="AlphaFoldDB" id="A0A6G0YMV0"/>
<dbReference type="Proteomes" id="UP000478052">
    <property type="component" value="Unassembled WGS sequence"/>
</dbReference>
<comment type="caution">
    <text evidence="1">The sequence shown here is derived from an EMBL/GenBank/DDBJ whole genome shotgun (WGS) entry which is preliminary data.</text>
</comment>
<dbReference type="EMBL" id="VUJU01003230">
    <property type="protein sequence ID" value="KAF0758703.1"/>
    <property type="molecule type" value="Genomic_DNA"/>
</dbReference>
<evidence type="ECO:0000313" key="2">
    <source>
        <dbReference type="Proteomes" id="UP000478052"/>
    </source>
</evidence>
<keyword evidence="2" id="KW-1185">Reference proteome</keyword>
<accession>A0A6G0YMV0</accession>
<evidence type="ECO:0000313" key="1">
    <source>
        <dbReference type="EMBL" id="KAF0758703.1"/>
    </source>
</evidence>
<reference evidence="1 2" key="1">
    <citation type="submission" date="2019-08" db="EMBL/GenBank/DDBJ databases">
        <title>Whole genome of Aphis craccivora.</title>
        <authorList>
            <person name="Voronova N.V."/>
            <person name="Shulinski R.S."/>
            <person name="Bandarenka Y.V."/>
            <person name="Zhorov D.G."/>
            <person name="Warner D."/>
        </authorList>
    </citation>
    <scope>NUCLEOTIDE SEQUENCE [LARGE SCALE GENOMIC DNA]</scope>
    <source>
        <strain evidence="1">180601</strain>
        <tissue evidence="1">Whole Body</tissue>
    </source>
</reference>
<organism evidence="1 2">
    <name type="scientific">Aphis craccivora</name>
    <name type="common">Cowpea aphid</name>
    <dbReference type="NCBI Taxonomy" id="307492"/>
    <lineage>
        <taxon>Eukaryota</taxon>
        <taxon>Metazoa</taxon>
        <taxon>Ecdysozoa</taxon>
        <taxon>Arthropoda</taxon>
        <taxon>Hexapoda</taxon>
        <taxon>Insecta</taxon>
        <taxon>Pterygota</taxon>
        <taxon>Neoptera</taxon>
        <taxon>Paraneoptera</taxon>
        <taxon>Hemiptera</taxon>
        <taxon>Sternorrhyncha</taxon>
        <taxon>Aphidomorpha</taxon>
        <taxon>Aphidoidea</taxon>
        <taxon>Aphididae</taxon>
        <taxon>Aphidini</taxon>
        <taxon>Aphis</taxon>
        <taxon>Aphis</taxon>
    </lineage>
</organism>
<protein>
    <submittedName>
        <fullName evidence="1">Uncharacterized protein</fullName>
    </submittedName>
</protein>
<gene>
    <name evidence="1" type="ORF">FWK35_00018472</name>
</gene>
<feature type="non-terminal residue" evidence="1">
    <location>
        <position position="84"/>
    </location>
</feature>
<proteinExistence type="predicted"/>
<name>A0A6G0YMV0_APHCR</name>